<dbReference type="Proteomes" id="UP001295684">
    <property type="component" value="Unassembled WGS sequence"/>
</dbReference>
<organism evidence="1 2">
    <name type="scientific">Euplotes crassus</name>
    <dbReference type="NCBI Taxonomy" id="5936"/>
    <lineage>
        <taxon>Eukaryota</taxon>
        <taxon>Sar</taxon>
        <taxon>Alveolata</taxon>
        <taxon>Ciliophora</taxon>
        <taxon>Intramacronucleata</taxon>
        <taxon>Spirotrichea</taxon>
        <taxon>Hypotrichia</taxon>
        <taxon>Euplotida</taxon>
        <taxon>Euplotidae</taxon>
        <taxon>Moneuplotes</taxon>
    </lineage>
</organism>
<dbReference type="AlphaFoldDB" id="A0AAD1UAL6"/>
<comment type="caution">
    <text evidence="1">The sequence shown here is derived from an EMBL/GenBank/DDBJ whole genome shotgun (WGS) entry which is preliminary data.</text>
</comment>
<gene>
    <name evidence="1" type="ORF">ECRASSUSDP1_LOCUS5094</name>
</gene>
<evidence type="ECO:0000313" key="2">
    <source>
        <dbReference type="Proteomes" id="UP001295684"/>
    </source>
</evidence>
<reference evidence="1" key="1">
    <citation type="submission" date="2023-07" db="EMBL/GenBank/DDBJ databases">
        <authorList>
            <consortium name="AG Swart"/>
            <person name="Singh M."/>
            <person name="Singh A."/>
            <person name="Seah K."/>
            <person name="Emmerich C."/>
        </authorList>
    </citation>
    <scope>NUCLEOTIDE SEQUENCE</scope>
    <source>
        <strain evidence="1">DP1</strain>
    </source>
</reference>
<sequence>MEDSQIIKDTDIGQTSSNNQIEESRALLELEEGNSGFSHRSNNAQNVLCQRELALLQLEQILTKYATADSQKFSKRMGQLKKALLSIKEVNATEPSTFIRQRQIAPENCELIRAKADELLKKFSDMLSCNPEEQKEFGAKGIEMNQTLDNAIQRRKSSGYEPRNKMKLLDHNTCDVEAQIYSKENTLRTKILKYVIKTLSNRRCMYLSNQKINYTIWIRSLRDLNLFKKMKFFKMPDLSSVSIFSCPSNNKYVYHFLESCLPRKCENLYLKMKSLTNANRYLTLLVAVSQRAQRSISFSRFKKITSKGSLQKLLAANRQKKSVGFEECSISCPTMPDLRTCLKSTTITNLSFFLSGQEEYSDWSNNLREINNLLEALSQSDLMKTLRSINLHELGLPKQEVDKLLSSLGFGRVTNVEIM</sequence>
<keyword evidence="2" id="KW-1185">Reference proteome</keyword>
<protein>
    <submittedName>
        <fullName evidence="1">Uncharacterized protein</fullName>
    </submittedName>
</protein>
<evidence type="ECO:0000313" key="1">
    <source>
        <dbReference type="EMBL" id="CAI2363757.1"/>
    </source>
</evidence>
<accession>A0AAD1UAL6</accession>
<proteinExistence type="predicted"/>
<dbReference type="EMBL" id="CAMPGE010004906">
    <property type="protein sequence ID" value="CAI2363757.1"/>
    <property type="molecule type" value="Genomic_DNA"/>
</dbReference>
<name>A0AAD1UAL6_EUPCR</name>